<gene>
    <name evidence="1" type="ORF">NUU61_003173</name>
</gene>
<sequence>MPFPHWLVLPVSFPVRESTRQPVLTSLDPNLEQTDPIVQGENRVIPAVDDGFMMYSPSASHVEEESGQQSVDEDPHVAEVQSWTAPMV</sequence>
<organism evidence="1 2">
    <name type="scientific">Penicillium alfredii</name>
    <dbReference type="NCBI Taxonomy" id="1506179"/>
    <lineage>
        <taxon>Eukaryota</taxon>
        <taxon>Fungi</taxon>
        <taxon>Dikarya</taxon>
        <taxon>Ascomycota</taxon>
        <taxon>Pezizomycotina</taxon>
        <taxon>Eurotiomycetes</taxon>
        <taxon>Eurotiomycetidae</taxon>
        <taxon>Eurotiales</taxon>
        <taxon>Aspergillaceae</taxon>
        <taxon>Penicillium</taxon>
    </lineage>
</organism>
<name>A0A9W9KH85_9EURO</name>
<comment type="caution">
    <text evidence="1">The sequence shown here is derived from an EMBL/GenBank/DDBJ whole genome shotgun (WGS) entry which is preliminary data.</text>
</comment>
<proteinExistence type="predicted"/>
<dbReference type="GeneID" id="81392923"/>
<reference evidence="1" key="2">
    <citation type="journal article" date="2023" name="IMA Fungus">
        <title>Comparative genomic study of the Penicillium genus elucidates a diverse pangenome and 15 lateral gene transfer events.</title>
        <authorList>
            <person name="Petersen C."/>
            <person name="Sorensen T."/>
            <person name="Nielsen M.R."/>
            <person name="Sondergaard T.E."/>
            <person name="Sorensen J.L."/>
            <person name="Fitzpatrick D.A."/>
            <person name="Frisvad J.C."/>
            <person name="Nielsen K.L."/>
        </authorList>
    </citation>
    <scope>NUCLEOTIDE SEQUENCE</scope>
    <source>
        <strain evidence="1">IBT 34128</strain>
    </source>
</reference>
<dbReference type="RefSeq" id="XP_056514822.1">
    <property type="nucleotide sequence ID" value="XM_056653755.1"/>
</dbReference>
<evidence type="ECO:0000313" key="2">
    <source>
        <dbReference type="Proteomes" id="UP001141434"/>
    </source>
</evidence>
<accession>A0A9W9KH85</accession>
<dbReference type="EMBL" id="JAPMSZ010000004">
    <property type="protein sequence ID" value="KAJ5105826.1"/>
    <property type="molecule type" value="Genomic_DNA"/>
</dbReference>
<protein>
    <submittedName>
        <fullName evidence="1">Uncharacterized protein</fullName>
    </submittedName>
</protein>
<keyword evidence="2" id="KW-1185">Reference proteome</keyword>
<dbReference type="Proteomes" id="UP001141434">
    <property type="component" value="Unassembled WGS sequence"/>
</dbReference>
<evidence type="ECO:0000313" key="1">
    <source>
        <dbReference type="EMBL" id="KAJ5105826.1"/>
    </source>
</evidence>
<dbReference type="AlphaFoldDB" id="A0A9W9KH85"/>
<reference evidence="1" key="1">
    <citation type="submission" date="2022-11" db="EMBL/GenBank/DDBJ databases">
        <authorList>
            <person name="Petersen C."/>
        </authorList>
    </citation>
    <scope>NUCLEOTIDE SEQUENCE</scope>
    <source>
        <strain evidence="1">IBT 34128</strain>
    </source>
</reference>